<gene>
    <name evidence="1" type="ORF">GIB67_010854</name>
</gene>
<dbReference type="EMBL" id="JACGCM010000105">
    <property type="protein sequence ID" value="KAF6176406.1"/>
    <property type="molecule type" value="Genomic_DNA"/>
</dbReference>
<evidence type="ECO:0000313" key="1">
    <source>
        <dbReference type="EMBL" id="KAF6176406.1"/>
    </source>
</evidence>
<keyword evidence="2" id="KW-1185">Reference proteome</keyword>
<proteinExistence type="predicted"/>
<protein>
    <submittedName>
        <fullName evidence="1">Uncharacterized protein</fullName>
    </submittedName>
</protein>
<evidence type="ECO:0000313" key="2">
    <source>
        <dbReference type="Proteomes" id="UP000541444"/>
    </source>
</evidence>
<accession>A0A7J7PAF9</accession>
<dbReference type="Proteomes" id="UP000541444">
    <property type="component" value="Unassembled WGS sequence"/>
</dbReference>
<dbReference type="AlphaFoldDB" id="A0A7J7PAF9"/>
<comment type="caution">
    <text evidence="1">The sequence shown here is derived from an EMBL/GenBank/DDBJ whole genome shotgun (WGS) entry which is preliminary data.</text>
</comment>
<reference evidence="1 2" key="1">
    <citation type="journal article" date="2020" name="IScience">
        <title>Genome Sequencing of the Endangered Kingdonia uniflora (Circaeasteraceae, Ranunculales) Reveals Potential Mechanisms of Evolutionary Specialization.</title>
        <authorList>
            <person name="Sun Y."/>
            <person name="Deng T."/>
            <person name="Zhang A."/>
            <person name="Moore M.J."/>
            <person name="Landis J.B."/>
            <person name="Lin N."/>
            <person name="Zhang H."/>
            <person name="Zhang X."/>
            <person name="Huang J."/>
            <person name="Zhang X."/>
            <person name="Sun H."/>
            <person name="Wang H."/>
        </authorList>
    </citation>
    <scope>NUCLEOTIDE SEQUENCE [LARGE SCALE GENOMIC DNA]</scope>
    <source>
        <strain evidence="1">TB1705</strain>
        <tissue evidence="1">Leaf</tissue>
    </source>
</reference>
<organism evidence="1 2">
    <name type="scientific">Kingdonia uniflora</name>
    <dbReference type="NCBI Taxonomy" id="39325"/>
    <lineage>
        <taxon>Eukaryota</taxon>
        <taxon>Viridiplantae</taxon>
        <taxon>Streptophyta</taxon>
        <taxon>Embryophyta</taxon>
        <taxon>Tracheophyta</taxon>
        <taxon>Spermatophyta</taxon>
        <taxon>Magnoliopsida</taxon>
        <taxon>Ranunculales</taxon>
        <taxon>Circaeasteraceae</taxon>
        <taxon>Kingdonia</taxon>
    </lineage>
</organism>
<sequence>MLCKLHYFNFKGTEEWAKFLKSNFCSKNGDSIRYYRPSTFWTGIQTGATISKLHILWLIGDGKKIDLWRDT</sequence>
<name>A0A7J7PAF9_9MAGN</name>